<evidence type="ECO:0000313" key="8">
    <source>
        <dbReference type="Proteomes" id="UP001201163"/>
    </source>
</evidence>
<dbReference type="Pfam" id="PF00155">
    <property type="entry name" value="Aminotran_1_2"/>
    <property type="match status" value="1"/>
</dbReference>
<dbReference type="AlphaFoldDB" id="A0AAD4QCT1"/>
<dbReference type="InterPro" id="IPR015422">
    <property type="entry name" value="PyrdxlP-dep_Trfase_small"/>
</dbReference>
<evidence type="ECO:0000256" key="2">
    <source>
        <dbReference type="ARBA" id="ARBA00007441"/>
    </source>
</evidence>
<dbReference type="InterPro" id="IPR015424">
    <property type="entry name" value="PyrdxlP-dep_Trfase"/>
</dbReference>
<dbReference type="CDD" id="cd00609">
    <property type="entry name" value="AAT_like"/>
    <property type="match status" value="1"/>
</dbReference>
<evidence type="ECO:0000259" key="6">
    <source>
        <dbReference type="Pfam" id="PF00155"/>
    </source>
</evidence>
<keyword evidence="3" id="KW-0032">Aminotransferase</keyword>
<evidence type="ECO:0000313" key="7">
    <source>
        <dbReference type="EMBL" id="KAH8989736.1"/>
    </source>
</evidence>
<sequence length="571" mass="62905">MSSEKRPKAIDLSHHVSDFARRYAVSPLKGLQKYYGRDLIALAGGLPSPDYFPFTSVSANILPVDAFPLTVPRASSPASASSSAFGWLWRIFGGGAGRRDDTTTRIEVPREPRPDDGGVNLAAALQYGPATGLPRLQKFMHEFTERVYAPGYDNWTTLVHTGNTDGWGRISKLLLNPGDTLLVEEWTYPSALATALPIDVRWHGVPMDNQGMRADALREILAGWDVKSGPRPRVIYTVPVGQNPCGTTMGLERKKAIYDICVEYDWWYKTLSSPEDDPYFFLQVGEFVPKSQRKAEREPPAGEEVSRFIDSLVPSFLRVDTQGRVIRIDTFSKLEHTTTIAPGARLGWFTCSPLFAERLERIGETSAANPCGLGQALVVALLTQWTFDGTSTVATFSWIVLAEEFELFPAPDPASGGPASLCAYRSGSLDEKTRTTRPLLSFVPPSSGMFVWVKLYFGDVPDKRDESDGSVLTPDRQFWEELAEAGVLVGPGWIFSPASKLSLRGAPPAEADRQIGHVRLSYTPSDYGDDAPGHKDFRADAQGILSCLGFIDRVYGMIVLFNWQNLLGRNG</sequence>
<dbReference type="GO" id="GO:0030170">
    <property type="term" value="F:pyridoxal phosphate binding"/>
    <property type="evidence" value="ECO:0007669"/>
    <property type="project" value="InterPro"/>
</dbReference>
<keyword evidence="4 7" id="KW-0808">Transferase</keyword>
<dbReference type="EMBL" id="JAKELL010000035">
    <property type="protein sequence ID" value="KAH8989736.1"/>
    <property type="molecule type" value="Genomic_DNA"/>
</dbReference>
<dbReference type="GO" id="GO:0008483">
    <property type="term" value="F:transaminase activity"/>
    <property type="evidence" value="ECO:0007669"/>
    <property type="project" value="UniProtKB-KW"/>
</dbReference>
<dbReference type="Proteomes" id="UP001201163">
    <property type="component" value="Unassembled WGS sequence"/>
</dbReference>
<dbReference type="InterPro" id="IPR015421">
    <property type="entry name" value="PyrdxlP-dep_Trfase_major"/>
</dbReference>
<keyword evidence="5" id="KW-0663">Pyridoxal phosphate</keyword>
<accession>A0AAD4QCT1</accession>
<name>A0AAD4QCT1_9AGAM</name>
<dbReference type="PANTHER" id="PTHR42790">
    <property type="entry name" value="AMINOTRANSFERASE"/>
    <property type="match status" value="1"/>
</dbReference>
<dbReference type="InterPro" id="IPR004839">
    <property type="entry name" value="Aminotransferase_I/II_large"/>
</dbReference>
<dbReference type="Gene3D" id="3.90.1150.10">
    <property type="entry name" value="Aspartate Aminotransferase, domain 1"/>
    <property type="match status" value="1"/>
</dbReference>
<evidence type="ECO:0000256" key="4">
    <source>
        <dbReference type="ARBA" id="ARBA00022679"/>
    </source>
</evidence>
<protein>
    <submittedName>
        <fullName evidence="7">PLP-dependent transferase</fullName>
    </submittedName>
</protein>
<comment type="similarity">
    <text evidence="2">Belongs to the class-I pyridoxal-phosphate-dependent aminotransferase family.</text>
</comment>
<reference evidence="7" key="1">
    <citation type="submission" date="2022-01" db="EMBL/GenBank/DDBJ databases">
        <title>Comparative genomics reveals a dynamic genome evolution in the ectomycorrhizal milk-cap (Lactarius) mushrooms.</title>
        <authorList>
            <consortium name="DOE Joint Genome Institute"/>
            <person name="Lebreton A."/>
            <person name="Tang N."/>
            <person name="Kuo A."/>
            <person name="LaButti K."/>
            <person name="Drula E."/>
            <person name="Barry K."/>
            <person name="Clum A."/>
            <person name="Lipzen A."/>
            <person name="Mousain D."/>
            <person name="Ng V."/>
            <person name="Wang R."/>
            <person name="Wang X."/>
            <person name="Dai Y."/>
            <person name="Henrissat B."/>
            <person name="Grigoriev I.V."/>
            <person name="Guerin-Laguette A."/>
            <person name="Yu F."/>
            <person name="Martin F.M."/>
        </authorList>
    </citation>
    <scope>NUCLEOTIDE SEQUENCE</scope>
    <source>
        <strain evidence="7">QP</strain>
    </source>
</reference>
<dbReference type="Gene3D" id="3.40.640.10">
    <property type="entry name" value="Type I PLP-dependent aspartate aminotransferase-like (Major domain)"/>
    <property type="match status" value="1"/>
</dbReference>
<organism evidence="7 8">
    <name type="scientific">Lactarius akahatsu</name>
    <dbReference type="NCBI Taxonomy" id="416441"/>
    <lineage>
        <taxon>Eukaryota</taxon>
        <taxon>Fungi</taxon>
        <taxon>Dikarya</taxon>
        <taxon>Basidiomycota</taxon>
        <taxon>Agaricomycotina</taxon>
        <taxon>Agaricomycetes</taxon>
        <taxon>Russulales</taxon>
        <taxon>Russulaceae</taxon>
        <taxon>Lactarius</taxon>
    </lineage>
</organism>
<keyword evidence="8" id="KW-1185">Reference proteome</keyword>
<evidence type="ECO:0000256" key="5">
    <source>
        <dbReference type="ARBA" id="ARBA00022898"/>
    </source>
</evidence>
<comment type="cofactor">
    <cofactor evidence="1">
        <name>pyridoxal 5'-phosphate</name>
        <dbReference type="ChEBI" id="CHEBI:597326"/>
    </cofactor>
</comment>
<evidence type="ECO:0000256" key="3">
    <source>
        <dbReference type="ARBA" id="ARBA00022576"/>
    </source>
</evidence>
<gene>
    <name evidence="7" type="ORF">EDB92DRAFT_1817042</name>
</gene>
<comment type="caution">
    <text evidence="7">The sequence shown here is derived from an EMBL/GenBank/DDBJ whole genome shotgun (WGS) entry which is preliminary data.</text>
</comment>
<evidence type="ECO:0000256" key="1">
    <source>
        <dbReference type="ARBA" id="ARBA00001933"/>
    </source>
</evidence>
<dbReference type="SUPFAM" id="SSF53383">
    <property type="entry name" value="PLP-dependent transferases"/>
    <property type="match status" value="2"/>
</dbReference>
<feature type="domain" description="Aminotransferase class I/classII large" evidence="6">
    <location>
        <begin position="125"/>
        <end position="267"/>
    </location>
</feature>
<dbReference type="InterPro" id="IPR050859">
    <property type="entry name" value="Class-I_PLP-dep_aminotransf"/>
</dbReference>
<dbReference type="PANTHER" id="PTHR42790:SF1">
    <property type="entry name" value="AROMATIC AMINO ACID AMINOTRANSFERASE, HYPOTHETICAL (EUROFUNG)"/>
    <property type="match status" value="1"/>
</dbReference>
<dbReference type="GO" id="GO:1901605">
    <property type="term" value="P:alpha-amino acid metabolic process"/>
    <property type="evidence" value="ECO:0007669"/>
    <property type="project" value="TreeGrafter"/>
</dbReference>
<proteinExistence type="inferred from homology"/>